<dbReference type="GO" id="GO:0032259">
    <property type="term" value="P:methylation"/>
    <property type="evidence" value="ECO:0007669"/>
    <property type="project" value="UniProtKB-KW"/>
</dbReference>
<comment type="similarity">
    <text evidence="1">Belongs to the CFA/CMAS family.</text>
</comment>
<accession>A0A7D6CFI1</accession>
<keyword evidence="5" id="KW-0443">Lipid metabolism</keyword>
<dbReference type="InterPro" id="IPR029063">
    <property type="entry name" value="SAM-dependent_MTases_sf"/>
</dbReference>
<protein>
    <submittedName>
        <fullName evidence="6">Class I SAM-dependent methyltransferase</fullName>
    </submittedName>
</protein>
<evidence type="ECO:0000256" key="4">
    <source>
        <dbReference type="ARBA" id="ARBA00022691"/>
    </source>
</evidence>
<dbReference type="CDD" id="cd02440">
    <property type="entry name" value="AdoMet_MTases"/>
    <property type="match status" value="1"/>
</dbReference>
<dbReference type="Gene3D" id="3.40.50.150">
    <property type="entry name" value="Vaccinia Virus protein VP39"/>
    <property type="match status" value="1"/>
</dbReference>
<evidence type="ECO:0000256" key="2">
    <source>
        <dbReference type="ARBA" id="ARBA00022603"/>
    </source>
</evidence>
<dbReference type="PIRSF" id="PIRSF003085">
    <property type="entry name" value="CMAS"/>
    <property type="match status" value="1"/>
</dbReference>
<dbReference type="EMBL" id="CP058905">
    <property type="protein sequence ID" value="QLJ96931.1"/>
    <property type="molecule type" value="Genomic_DNA"/>
</dbReference>
<evidence type="ECO:0000313" key="6">
    <source>
        <dbReference type="EMBL" id="QLJ96931.1"/>
    </source>
</evidence>
<dbReference type="InterPro" id="IPR003333">
    <property type="entry name" value="CMAS"/>
</dbReference>
<dbReference type="InterPro" id="IPR050723">
    <property type="entry name" value="CFA/CMAS"/>
</dbReference>
<dbReference type="Pfam" id="PF02353">
    <property type="entry name" value="CMAS"/>
    <property type="match status" value="1"/>
</dbReference>
<name>A0A7D6CFI1_9ACTN</name>
<dbReference type="PANTHER" id="PTHR43667:SF1">
    <property type="entry name" value="CYCLOPROPANE-FATTY-ACYL-PHOSPHOLIPID SYNTHASE"/>
    <property type="match status" value="1"/>
</dbReference>
<dbReference type="GO" id="GO:0008168">
    <property type="term" value="F:methyltransferase activity"/>
    <property type="evidence" value="ECO:0007669"/>
    <property type="project" value="UniProtKB-KW"/>
</dbReference>
<gene>
    <name evidence="6" type="ORF">HZU44_18820</name>
</gene>
<keyword evidence="4" id="KW-0949">S-adenosyl-L-methionine</keyword>
<evidence type="ECO:0000256" key="1">
    <source>
        <dbReference type="ARBA" id="ARBA00010815"/>
    </source>
</evidence>
<proteinExistence type="inferred from homology"/>
<sequence>MSTAAYAGASPAAIGHHYDLSNDFYALWLGESMVYSCARWADAAGDGLTRAQTRKLDYFVEQTRAAGTRRVLDVGCGWGTLVRHLVDRHGVARATGLTLSPAQARWCQQHPAPRTDVRVENWVTHEPGERYDAIISLGAFEHFARYGMTPAERLTAYRAFFERCRGWLPAGGRLGVQTNIKGNNQRLDRRTVRDMLFIVDSIFPESVLPALDEVIVAAAGRFDVVSVRNDPDDYARTCAAWLDRLTGQRDRAVELVGEDRTADYERYLSSTVQHFRRRHLGLARIVFEAV</sequence>
<organism evidence="6">
    <name type="scientific">Micromonospora carbonacea</name>
    <dbReference type="NCBI Taxonomy" id="47853"/>
    <lineage>
        <taxon>Bacteria</taxon>
        <taxon>Bacillati</taxon>
        <taxon>Actinomycetota</taxon>
        <taxon>Actinomycetes</taxon>
        <taxon>Micromonosporales</taxon>
        <taxon>Micromonosporaceae</taxon>
        <taxon>Micromonospora</taxon>
    </lineage>
</organism>
<dbReference type="AlphaFoldDB" id="A0A7D6CFI1"/>
<dbReference type="GO" id="GO:0008610">
    <property type="term" value="P:lipid biosynthetic process"/>
    <property type="evidence" value="ECO:0007669"/>
    <property type="project" value="InterPro"/>
</dbReference>
<reference evidence="6" key="1">
    <citation type="submission" date="2020-08" db="EMBL/GenBank/DDBJ databases">
        <title>A bifunctional nitrone conjugated secondary metabolite targeting the ribosome.</title>
        <authorList>
            <person name="Limbrick E.M."/>
            <person name="Graf M."/>
            <person name="Derewacz D.K."/>
            <person name="Nguyen F."/>
            <person name="Spraggins J.M."/>
            <person name="Wieland M."/>
            <person name="Ynigez-Gutierrez A.E."/>
            <person name="Reisman B.J."/>
            <person name="Zinshteyn B."/>
            <person name="McCulloch K."/>
            <person name="Iverson T.M."/>
            <person name="Green R."/>
            <person name="Wilson D.N."/>
            <person name="Bachmann B.O."/>
        </authorList>
    </citation>
    <scope>NUCLEOTIDE SEQUENCE</scope>
    <source>
        <strain evidence="6">Africana</strain>
    </source>
</reference>
<keyword evidence="3 6" id="KW-0808">Transferase</keyword>
<dbReference type="PANTHER" id="PTHR43667">
    <property type="entry name" value="CYCLOPROPANE-FATTY-ACYL-PHOSPHOLIPID SYNTHASE"/>
    <property type="match status" value="1"/>
</dbReference>
<keyword evidence="2 6" id="KW-0489">Methyltransferase</keyword>
<evidence type="ECO:0000256" key="5">
    <source>
        <dbReference type="ARBA" id="ARBA00023098"/>
    </source>
</evidence>
<evidence type="ECO:0000256" key="3">
    <source>
        <dbReference type="ARBA" id="ARBA00022679"/>
    </source>
</evidence>
<dbReference type="SUPFAM" id="SSF53335">
    <property type="entry name" value="S-adenosyl-L-methionine-dependent methyltransferases"/>
    <property type="match status" value="1"/>
</dbReference>